<organism evidence="2 3">
    <name type="scientific">Camelus dromedarius</name>
    <name type="common">Dromedary</name>
    <name type="synonym">Arabian camel</name>
    <dbReference type="NCBI Taxonomy" id="9838"/>
    <lineage>
        <taxon>Eukaryota</taxon>
        <taxon>Metazoa</taxon>
        <taxon>Chordata</taxon>
        <taxon>Craniata</taxon>
        <taxon>Vertebrata</taxon>
        <taxon>Euteleostomi</taxon>
        <taxon>Mammalia</taxon>
        <taxon>Eutheria</taxon>
        <taxon>Laurasiatheria</taxon>
        <taxon>Artiodactyla</taxon>
        <taxon>Tylopoda</taxon>
        <taxon>Camelidae</taxon>
        <taxon>Camelus</taxon>
    </lineage>
</organism>
<reference evidence="2 3" key="1">
    <citation type="journal article" date="2019" name="Mol. Ecol. Resour.">
        <title>Improving Illumina assemblies with Hi-C and long reads: an example with the North African dromedary.</title>
        <authorList>
            <person name="Elbers J.P."/>
            <person name="Rogers M.F."/>
            <person name="Perelman P.L."/>
            <person name="Proskuryakova A.A."/>
            <person name="Serdyukova N.A."/>
            <person name="Johnson W.E."/>
            <person name="Horin P."/>
            <person name="Corander J."/>
            <person name="Murphy D."/>
            <person name="Burger P.A."/>
        </authorList>
    </citation>
    <scope>NUCLEOTIDE SEQUENCE [LARGE SCALE GENOMIC DNA]</scope>
    <source>
        <strain evidence="2">Drom800</strain>
        <tissue evidence="2">Blood</tissue>
    </source>
</reference>
<dbReference type="EMBL" id="JWIN03000005">
    <property type="protein sequence ID" value="KAB1278709.1"/>
    <property type="molecule type" value="Genomic_DNA"/>
</dbReference>
<keyword evidence="3" id="KW-1185">Reference proteome</keyword>
<feature type="compositionally biased region" description="Basic and acidic residues" evidence="1">
    <location>
        <begin position="7"/>
        <end position="20"/>
    </location>
</feature>
<name>A0A5N4E5J8_CAMDR</name>
<accession>A0A5N4E5J8</accession>
<feature type="region of interest" description="Disordered" evidence="1">
    <location>
        <begin position="1"/>
        <end position="101"/>
    </location>
</feature>
<sequence>MLKCLWSHREVSPGKDKGEPWEEEIDPFDVNSGQVLANPSRPVGDAQLPVDSDDSLKDECEDQGPETKDRRYSSSSLNEEERGGIGAGPVLQQSTGGSKQKTVVMQLVMTMEE</sequence>
<dbReference type="AlphaFoldDB" id="A0A5N4E5J8"/>
<gene>
    <name evidence="2" type="ORF">Cadr_000007131</name>
</gene>
<evidence type="ECO:0000256" key="1">
    <source>
        <dbReference type="SAM" id="MobiDB-lite"/>
    </source>
</evidence>
<feature type="compositionally biased region" description="Polar residues" evidence="1">
    <location>
        <begin position="91"/>
        <end position="101"/>
    </location>
</feature>
<dbReference type="Proteomes" id="UP000299084">
    <property type="component" value="Unassembled WGS sequence"/>
</dbReference>
<proteinExistence type="predicted"/>
<protein>
    <submittedName>
        <fullName evidence="2">Ribosome biogenesis protein TSR3-like protein</fullName>
    </submittedName>
</protein>
<evidence type="ECO:0000313" key="2">
    <source>
        <dbReference type="EMBL" id="KAB1278709.1"/>
    </source>
</evidence>
<evidence type="ECO:0000313" key="3">
    <source>
        <dbReference type="Proteomes" id="UP000299084"/>
    </source>
</evidence>
<comment type="caution">
    <text evidence="2">The sequence shown here is derived from an EMBL/GenBank/DDBJ whole genome shotgun (WGS) entry which is preliminary data.</text>
</comment>